<keyword evidence="2" id="KW-1185">Reference proteome</keyword>
<organism evidence="1 2">
    <name type="scientific">Mauremys mutica</name>
    <name type="common">yellowpond turtle</name>
    <dbReference type="NCBI Taxonomy" id="74926"/>
    <lineage>
        <taxon>Eukaryota</taxon>
        <taxon>Metazoa</taxon>
        <taxon>Chordata</taxon>
        <taxon>Craniata</taxon>
        <taxon>Vertebrata</taxon>
        <taxon>Euteleostomi</taxon>
        <taxon>Archelosauria</taxon>
        <taxon>Testudinata</taxon>
        <taxon>Testudines</taxon>
        <taxon>Cryptodira</taxon>
        <taxon>Durocryptodira</taxon>
        <taxon>Testudinoidea</taxon>
        <taxon>Geoemydidae</taxon>
        <taxon>Geoemydinae</taxon>
        <taxon>Mauremys</taxon>
    </lineage>
</organism>
<dbReference type="EMBL" id="JAHDVG010000465">
    <property type="protein sequence ID" value="KAH1183573.1"/>
    <property type="molecule type" value="Genomic_DNA"/>
</dbReference>
<dbReference type="Gene3D" id="3.90.1720.10">
    <property type="entry name" value="endopeptidase domain like (from Nostoc punctiforme)"/>
    <property type="match status" value="1"/>
</dbReference>
<dbReference type="InterPro" id="IPR038765">
    <property type="entry name" value="Papain-like_cys_pep_sf"/>
</dbReference>
<evidence type="ECO:0000313" key="1">
    <source>
        <dbReference type="EMBL" id="KAH1183573.1"/>
    </source>
</evidence>
<dbReference type="AlphaFoldDB" id="A0A9D3XP96"/>
<evidence type="ECO:0000313" key="2">
    <source>
        <dbReference type="Proteomes" id="UP000827986"/>
    </source>
</evidence>
<accession>A0A9D3XP96</accession>
<gene>
    <name evidence="1" type="ORF">KIL84_014189</name>
</gene>
<name>A0A9D3XP96_9SAUR</name>
<evidence type="ECO:0008006" key="3">
    <source>
        <dbReference type="Google" id="ProtNLM"/>
    </source>
</evidence>
<protein>
    <recommendedName>
        <fullName evidence="3">LRAT domain-containing protein</fullName>
    </recommendedName>
</protein>
<dbReference type="SUPFAM" id="SSF54001">
    <property type="entry name" value="Cysteine proteinases"/>
    <property type="match status" value="1"/>
</dbReference>
<dbReference type="OrthoDB" id="9394168at2759"/>
<sequence>MGSSSSKNCCSSEKRWRMKPTISFILKAMFSNFWGFFEVVSKENLRVGDIILIPMDTSLQSSSWKHAGVYYGNKKVIHFDGDGIYIQGIDAMERTRGKYQIVRLKQGINEEAFLKKADAMLNAKTKYNCFTNNCIHFALSLLDMEEFYHEIVSEVQVGNGNDAGEEVPLNMAGQVDQNECNRARQFQHNVPQREIPLRNFP</sequence>
<comment type="caution">
    <text evidence="1">The sequence shown here is derived from an EMBL/GenBank/DDBJ whole genome shotgun (WGS) entry which is preliminary data.</text>
</comment>
<proteinExistence type="predicted"/>
<reference evidence="1" key="1">
    <citation type="submission" date="2021-09" db="EMBL/GenBank/DDBJ databases">
        <title>The genome of Mauremys mutica provides insights into the evolution of semi-aquatic lifestyle.</title>
        <authorList>
            <person name="Gong S."/>
            <person name="Gao Y."/>
        </authorList>
    </citation>
    <scope>NUCLEOTIDE SEQUENCE</scope>
    <source>
        <strain evidence="1">MM-2020</strain>
        <tissue evidence="1">Muscle</tissue>
    </source>
</reference>
<dbReference type="Proteomes" id="UP000827986">
    <property type="component" value="Unassembled WGS sequence"/>
</dbReference>